<evidence type="ECO:0000256" key="7">
    <source>
        <dbReference type="SAM" id="MobiDB-lite"/>
    </source>
</evidence>
<dbReference type="InterPro" id="IPR036864">
    <property type="entry name" value="Zn2-C6_fun-type_DNA-bd_sf"/>
</dbReference>
<reference evidence="9 10" key="1">
    <citation type="submission" date="2018-01" db="EMBL/GenBank/DDBJ databases">
        <title>Genome characterization of the sugarcane-associated fungus Trichoderma ghanense CCMA-1212 and their application in lignocelulose bioconversion.</title>
        <authorList>
            <person name="Steindorff A.S."/>
            <person name="Mendes T.D."/>
            <person name="Vilela E.S.D."/>
            <person name="Rodrigues D.S."/>
            <person name="Formighieri E.F."/>
            <person name="Melo I.S."/>
            <person name="Favaro L.C.L."/>
        </authorList>
    </citation>
    <scope>NUCLEOTIDE SEQUENCE [LARGE SCALE GENOMIC DNA]</scope>
    <source>
        <strain evidence="9 10">CCMA-1212</strain>
    </source>
</reference>
<keyword evidence="1" id="KW-0479">Metal-binding</keyword>
<protein>
    <recommendedName>
        <fullName evidence="8">Zn(2)-C6 fungal-type domain-containing protein</fullName>
    </recommendedName>
</protein>
<dbReference type="Gene3D" id="4.10.240.10">
    <property type="entry name" value="Zn(2)-C6 fungal-type DNA-binding domain"/>
    <property type="match status" value="1"/>
</dbReference>
<dbReference type="PROSITE" id="PS00463">
    <property type="entry name" value="ZN2_CY6_FUNGAL_1"/>
    <property type="match status" value="1"/>
</dbReference>
<gene>
    <name evidence="9" type="ORF">CCMA1212_003065</name>
</gene>
<keyword evidence="4" id="KW-0238">DNA-binding</keyword>
<evidence type="ECO:0000313" key="10">
    <source>
        <dbReference type="Proteomes" id="UP001642720"/>
    </source>
</evidence>
<dbReference type="PROSITE" id="PS50048">
    <property type="entry name" value="ZN2_CY6_FUNGAL_2"/>
    <property type="match status" value="1"/>
</dbReference>
<keyword evidence="10" id="KW-1185">Reference proteome</keyword>
<name>A0ABY2HBK4_9HYPO</name>
<dbReference type="SMART" id="SM00066">
    <property type="entry name" value="GAL4"/>
    <property type="match status" value="1"/>
</dbReference>
<evidence type="ECO:0000256" key="1">
    <source>
        <dbReference type="ARBA" id="ARBA00022723"/>
    </source>
</evidence>
<feature type="domain" description="Zn(2)-C6 fungal-type" evidence="8">
    <location>
        <begin position="33"/>
        <end position="63"/>
    </location>
</feature>
<dbReference type="Pfam" id="PF00172">
    <property type="entry name" value="Zn_clus"/>
    <property type="match status" value="1"/>
</dbReference>
<comment type="caution">
    <text evidence="9">The sequence shown here is derived from an EMBL/GenBank/DDBJ whole genome shotgun (WGS) entry which is preliminary data.</text>
</comment>
<organism evidence="9 10">
    <name type="scientific">Trichoderma ghanense</name>
    <dbReference type="NCBI Taxonomy" id="65468"/>
    <lineage>
        <taxon>Eukaryota</taxon>
        <taxon>Fungi</taxon>
        <taxon>Dikarya</taxon>
        <taxon>Ascomycota</taxon>
        <taxon>Pezizomycotina</taxon>
        <taxon>Sordariomycetes</taxon>
        <taxon>Hypocreomycetidae</taxon>
        <taxon>Hypocreales</taxon>
        <taxon>Hypocreaceae</taxon>
        <taxon>Trichoderma</taxon>
    </lineage>
</organism>
<dbReference type="Pfam" id="PF04082">
    <property type="entry name" value="Fungal_trans"/>
    <property type="match status" value="1"/>
</dbReference>
<sequence>MDSISQQPQQQQTPPKVPPPNMPEKKRRRPPLSCEQCRRRKVRCDRTQPCNKCVESNAPSCTYAPAHIPAWRAKKLEHAANASNGSINNANGSGDSAVVDGASAGPPTKPLRNLKAAEPRPETFDGSIRLSHSDLPCNASLDSNSASSKLVSSNTGSLSSSSSPNVDWLVARVQQLEEKLAKALRINDASDGQKRLQATPEAAEPAEGFVSKSRYFGHGHWLYGVNIVNPVSSSFFLLTSNECDTNPASNQLTVEQDLVGQEKVKEGELWATLGRCKALGRRIKKNRLKPLSSTNLGTQIPERELADVLVENYLRAFEGVFRVVHIPTFRADYARFWEDSHRSNESFTILLQLVMALGAALYDDVFSLRPMATQWIFEAQMWLMMPPEKKRMNFEGIQIQCLLLLAKSTCNVGGDMVWMMAGNLVRNAMFVGLHRDPQYLGDLTAYRAEMRRRLWATVLELNLQFSFEGGGSPLLSAAHYDTLPPANLNDDELTDEKDSARSTVHSPKVPTQTSVLRALVATIPLRMNLITHVSSTKPGDHYEETLRLNSDLTKSCRAISEALLSLQAAPNSPITPFHVLVTEILLYRCFHALHQPVIVKHLDDARFYFSRQMCLDSAMKITHIWGLPEAWSGDKEAATQAMDADLKRLVTTGAGMFRNVATQAMIIIQIELLNAKAGQATSLGYLPTVGSANLHARLDATRTWSLERVRAGETNIKGIIFMTACLAHARALEQGVDAKERTRMMLQAASEISQRCLETLKEVAEREGLPRSEWEDGAAVLDEASVTSLAMDWMQDWNWDDGQGISFPQWEADLGGEDVMDDWGFDVGQF</sequence>
<keyword evidence="3" id="KW-0805">Transcription regulation</keyword>
<dbReference type="RefSeq" id="XP_073561560.1">
    <property type="nucleotide sequence ID" value="XM_073700428.1"/>
</dbReference>
<dbReference type="InterPro" id="IPR001138">
    <property type="entry name" value="Zn2Cys6_DnaBD"/>
</dbReference>
<feature type="compositionally biased region" description="Low complexity" evidence="7">
    <location>
        <begin position="1"/>
        <end position="14"/>
    </location>
</feature>
<dbReference type="InterPro" id="IPR007219">
    <property type="entry name" value="XnlR_reg_dom"/>
</dbReference>
<dbReference type="InterPro" id="IPR051430">
    <property type="entry name" value="Fungal_TF_Env_Response"/>
</dbReference>
<keyword evidence="6" id="KW-0539">Nucleus</keyword>
<evidence type="ECO:0000259" key="8">
    <source>
        <dbReference type="PROSITE" id="PS50048"/>
    </source>
</evidence>
<evidence type="ECO:0000256" key="6">
    <source>
        <dbReference type="ARBA" id="ARBA00023242"/>
    </source>
</evidence>
<dbReference type="Proteomes" id="UP001642720">
    <property type="component" value="Unassembled WGS sequence"/>
</dbReference>
<evidence type="ECO:0000256" key="2">
    <source>
        <dbReference type="ARBA" id="ARBA00022833"/>
    </source>
</evidence>
<feature type="compositionally biased region" description="Low complexity" evidence="7">
    <location>
        <begin position="87"/>
        <end position="97"/>
    </location>
</feature>
<dbReference type="PANTHER" id="PTHR31944:SF131">
    <property type="entry name" value="HEME-RESPONSIVE ZINC FINGER TRANSCRIPTION FACTOR HAP1"/>
    <property type="match status" value="1"/>
</dbReference>
<dbReference type="SMART" id="SM00906">
    <property type="entry name" value="Fungal_trans"/>
    <property type="match status" value="1"/>
</dbReference>
<proteinExistence type="predicted"/>
<feature type="region of interest" description="Disordered" evidence="7">
    <location>
        <begin position="1"/>
        <end position="38"/>
    </location>
</feature>
<evidence type="ECO:0000256" key="5">
    <source>
        <dbReference type="ARBA" id="ARBA00023163"/>
    </source>
</evidence>
<dbReference type="GeneID" id="300574878"/>
<keyword evidence="5" id="KW-0804">Transcription</keyword>
<accession>A0ABY2HBK4</accession>
<dbReference type="CDD" id="cd00067">
    <property type="entry name" value="GAL4"/>
    <property type="match status" value="1"/>
</dbReference>
<evidence type="ECO:0000256" key="3">
    <source>
        <dbReference type="ARBA" id="ARBA00023015"/>
    </source>
</evidence>
<feature type="region of interest" description="Disordered" evidence="7">
    <location>
        <begin position="486"/>
        <end position="507"/>
    </location>
</feature>
<keyword evidence="2" id="KW-0862">Zinc</keyword>
<evidence type="ECO:0000256" key="4">
    <source>
        <dbReference type="ARBA" id="ARBA00023125"/>
    </source>
</evidence>
<feature type="region of interest" description="Disordered" evidence="7">
    <location>
        <begin position="87"/>
        <end position="129"/>
    </location>
</feature>
<dbReference type="CDD" id="cd12148">
    <property type="entry name" value="fungal_TF_MHR"/>
    <property type="match status" value="1"/>
</dbReference>
<dbReference type="SUPFAM" id="SSF57701">
    <property type="entry name" value="Zn2/Cys6 DNA-binding domain"/>
    <property type="match status" value="1"/>
</dbReference>
<dbReference type="EMBL" id="PPTA01000003">
    <property type="protein sequence ID" value="TFB05359.1"/>
    <property type="molecule type" value="Genomic_DNA"/>
</dbReference>
<dbReference type="PANTHER" id="PTHR31944">
    <property type="entry name" value="HEME-RESPONSIVE ZINC FINGER TRANSCRIPTION FACTOR HAP1"/>
    <property type="match status" value="1"/>
</dbReference>
<evidence type="ECO:0000313" key="9">
    <source>
        <dbReference type="EMBL" id="TFB05359.1"/>
    </source>
</evidence>